<evidence type="ECO:0000256" key="2">
    <source>
        <dbReference type="ARBA" id="ARBA00022723"/>
    </source>
</evidence>
<dbReference type="PANTHER" id="PTHR30149">
    <property type="entry name" value="HYDROGENASE PROTEIN ASSEMBLY PROTEIN HYPD"/>
    <property type="match status" value="1"/>
</dbReference>
<dbReference type="PIRSF" id="PIRSF005622">
    <property type="entry name" value="Hydrgn_mat_hypD"/>
    <property type="match status" value="1"/>
</dbReference>
<keyword evidence="5" id="KW-1185">Reference proteome</keyword>
<dbReference type="InterPro" id="IPR042244">
    <property type="entry name" value="HypD_2_sf"/>
</dbReference>
<dbReference type="NCBIfam" id="TIGR00075">
    <property type="entry name" value="hypD"/>
    <property type="match status" value="1"/>
</dbReference>
<gene>
    <name evidence="4" type="ORF">AXF17_07660</name>
</gene>
<organism evidence="4 5">
    <name type="scientific">Mogibacterium pumilum</name>
    <dbReference type="NCBI Taxonomy" id="86332"/>
    <lineage>
        <taxon>Bacteria</taxon>
        <taxon>Bacillati</taxon>
        <taxon>Bacillota</taxon>
        <taxon>Clostridia</taxon>
        <taxon>Peptostreptococcales</taxon>
        <taxon>Anaerovoracaceae</taxon>
        <taxon>Mogibacterium</taxon>
    </lineage>
</organism>
<dbReference type="Gene3D" id="6.10.20.100">
    <property type="match status" value="1"/>
</dbReference>
<dbReference type="OrthoDB" id="9770424at2"/>
<dbReference type="RefSeq" id="WP_094234522.1">
    <property type="nucleotide sequence ID" value="NZ_CP016199.1"/>
</dbReference>
<dbReference type="Proteomes" id="UP000214689">
    <property type="component" value="Chromosome"/>
</dbReference>
<dbReference type="InterPro" id="IPR002780">
    <property type="entry name" value="Hyd_form_HypD"/>
</dbReference>
<keyword evidence="2" id="KW-0479">Metal-binding</keyword>
<evidence type="ECO:0000313" key="5">
    <source>
        <dbReference type="Proteomes" id="UP000214689"/>
    </source>
</evidence>
<dbReference type="Pfam" id="PF01924">
    <property type="entry name" value="HypD"/>
    <property type="match status" value="1"/>
</dbReference>
<keyword evidence="3" id="KW-0408">Iron</keyword>
<dbReference type="AlphaFoldDB" id="A0A223ATI2"/>
<accession>A0A223ATI2</accession>
<dbReference type="GO" id="GO:0051539">
    <property type="term" value="F:4 iron, 4 sulfur cluster binding"/>
    <property type="evidence" value="ECO:0007669"/>
    <property type="project" value="TreeGrafter"/>
</dbReference>
<protein>
    <submittedName>
        <fullName evidence="4">Hydrogenase formation protein HypD</fullName>
    </submittedName>
</protein>
<dbReference type="Gene3D" id="3.40.50.11740">
    <property type="entry name" value="HypD, alpha/beta domain 2"/>
    <property type="match status" value="2"/>
</dbReference>
<evidence type="ECO:0000256" key="3">
    <source>
        <dbReference type="ARBA" id="ARBA00023004"/>
    </source>
</evidence>
<dbReference type="GO" id="GO:0070025">
    <property type="term" value="F:carbon monoxide binding"/>
    <property type="evidence" value="ECO:0007669"/>
    <property type="project" value="TreeGrafter"/>
</dbReference>
<dbReference type="EMBL" id="CP016199">
    <property type="protein sequence ID" value="ASS38282.1"/>
    <property type="molecule type" value="Genomic_DNA"/>
</dbReference>
<reference evidence="5" key="1">
    <citation type="submission" date="2016-05" db="EMBL/GenBank/DDBJ databases">
        <authorList>
            <person name="Holder M.E."/>
            <person name="Ajami N.J."/>
            <person name="Petrosino J.F."/>
        </authorList>
    </citation>
    <scope>NUCLEOTIDE SEQUENCE [LARGE SCALE GENOMIC DNA]</scope>
    <source>
        <strain evidence="5">ATCC 700696</strain>
    </source>
</reference>
<dbReference type="GO" id="GO:0051604">
    <property type="term" value="P:protein maturation"/>
    <property type="evidence" value="ECO:0007669"/>
    <property type="project" value="TreeGrafter"/>
</dbReference>
<dbReference type="PANTHER" id="PTHR30149:SF0">
    <property type="entry name" value="HYDROGENASE MATURATION FACTOR HYPD"/>
    <property type="match status" value="1"/>
</dbReference>
<evidence type="ECO:0000313" key="4">
    <source>
        <dbReference type="EMBL" id="ASS38282.1"/>
    </source>
</evidence>
<evidence type="ECO:0000256" key="1">
    <source>
        <dbReference type="ARBA" id="ARBA00007888"/>
    </source>
</evidence>
<comment type="similarity">
    <text evidence="1">Belongs to the HypD family.</text>
</comment>
<dbReference type="GO" id="GO:0005506">
    <property type="term" value="F:iron ion binding"/>
    <property type="evidence" value="ECO:0007669"/>
    <property type="project" value="TreeGrafter"/>
</dbReference>
<dbReference type="InterPro" id="IPR042243">
    <property type="entry name" value="HypD_1"/>
</dbReference>
<sequence>MTINNSAKKARDIVTSYDGPKLRIMEVCGTHTHEIFRLGIRRLLPDNIELISGPGCPVCVTPVSYIDEAVMLALDKQATITTFGDLIRVPGTEMSLAGVRSKGAKVNVVYSPLDSLEYAKEHPEEQVVFLAVGFETTTPGSVMAVREAKTQGVENFSILTANKTMYNAYLALKGSADAFLYPGHVSTMTGMEDYYKLRDEHGISGVVAGFSGSEVLTALAVIIKKIEEKKPFAVNCYPAVVTEEGSPAARQLVASVMEPCDAEWRGLGVIEKSGVELKPEYRDYDARFKFDLPEVEGKPNPACRCGDVLLGKCKPYDCKVFGKGCTPEHPIGACMVSGEGACSAFYKYGGDIWNKQ</sequence>
<proteinExistence type="inferred from homology"/>
<name>A0A223ATI2_9FIRM</name>